<evidence type="ECO:0000256" key="1">
    <source>
        <dbReference type="SAM" id="MobiDB-lite"/>
    </source>
</evidence>
<reference evidence="2 3" key="1">
    <citation type="submission" date="2024-09" db="EMBL/GenBank/DDBJ databases">
        <title>Paenibacillus zeirhizospherea sp. nov., isolated from surface of the maize (Zea mays) roots in a horticulture field, Hungary.</title>
        <authorList>
            <person name="Marton D."/>
            <person name="Farkas M."/>
            <person name="Bedics A."/>
            <person name="Toth E."/>
            <person name="Tancsics A."/>
            <person name="Boka K."/>
            <person name="Maroti G."/>
            <person name="Kriszt B."/>
            <person name="Cserhati M."/>
        </authorList>
    </citation>
    <scope>NUCLEOTIDE SEQUENCE [LARGE SCALE GENOMIC DNA]</scope>
    <source>
        <strain evidence="2 3">KCTC 33519</strain>
    </source>
</reference>
<evidence type="ECO:0000313" key="2">
    <source>
        <dbReference type="EMBL" id="MFB5270032.1"/>
    </source>
</evidence>
<evidence type="ECO:0000313" key="3">
    <source>
        <dbReference type="Proteomes" id="UP001580346"/>
    </source>
</evidence>
<proteinExistence type="predicted"/>
<accession>A0ABV5B0M4</accession>
<protein>
    <submittedName>
        <fullName evidence="2">Uncharacterized protein</fullName>
    </submittedName>
</protein>
<gene>
    <name evidence="2" type="ORF">ACE41H_25065</name>
</gene>
<comment type="caution">
    <text evidence="2">The sequence shown here is derived from an EMBL/GenBank/DDBJ whole genome shotgun (WGS) entry which is preliminary data.</text>
</comment>
<sequence>TSSAGATPPTEATSSAGATPPTEATSSAGATPPTEATPSTGATPPSQVTPSVEGTLSAGVVPIGGNNSYKTRPIVLLNYAKNNIKIDSYVFKTYLDFVVQSKFSSIHPYKIVVPFLYRVLLESAIQHWIDWFRKPENQSKFRSGSDALIGGVNVSDFLNTPRETSVVNEKKLNEIKEILKVIKDNHACSFIRECFRGIPSSRPTSFINDINSVVHGSIVEIDIEKLKTYDDYVLRYLKAMSYSMNL</sequence>
<name>A0ABV5B0M4_9BACL</name>
<keyword evidence="3" id="KW-1185">Reference proteome</keyword>
<organism evidence="2 3">
    <name type="scientific">Paenibacillus enshidis</name>
    <dbReference type="NCBI Taxonomy" id="1458439"/>
    <lineage>
        <taxon>Bacteria</taxon>
        <taxon>Bacillati</taxon>
        <taxon>Bacillota</taxon>
        <taxon>Bacilli</taxon>
        <taxon>Bacillales</taxon>
        <taxon>Paenibacillaceae</taxon>
        <taxon>Paenibacillus</taxon>
    </lineage>
</organism>
<feature type="non-terminal residue" evidence="2">
    <location>
        <position position="1"/>
    </location>
</feature>
<feature type="region of interest" description="Disordered" evidence="1">
    <location>
        <begin position="1"/>
        <end position="53"/>
    </location>
</feature>
<dbReference type="Proteomes" id="UP001580346">
    <property type="component" value="Unassembled WGS sequence"/>
</dbReference>
<dbReference type="EMBL" id="JBHHMI010000063">
    <property type="protein sequence ID" value="MFB5270032.1"/>
    <property type="molecule type" value="Genomic_DNA"/>
</dbReference>